<protein>
    <recommendedName>
        <fullName evidence="3">MATH domain-containing protein</fullName>
    </recommendedName>
</protein>
<comment type="pathway">
    <text evidence="1">Protein modification; protein ubiquitination.</text>
</comment>
<dbReference type="CDD" id="cd00121">
    <property type="entry name" value="MATH"/>
    <property type="match status" value="1"/>
</dbReference>
<sequence length="444" mass="49689">MGLTAWAFDPLLQIQGISIRTSRSISSPPPLLLLPSIRSSRDAGHLHGGWHGVAHQDGVDVPPSGNGVGHTRLRCLRLQQAPRPGRPILHLIRHLHRRRTRMVPPPLPGMGRQLRLRLRVPPSPPHACQGERLLRPQAVNMRVLDPKDTMAYHCMMMQRSELEATYVKNDRLTMECVVTVRKEPRVSKTKVFPRIKVPPSDIKRQLTNLLDDRYDVARLKLICQSILCKNLDVKNVATTLALADQHHCDRLKDACIEFMSCLSTMDDLVATQGYQDLAKTSSSILDDAMTRIENSPPTPSGEHVFEVTDYSLHRCLDAGLSSIRSSTFNVGGYAWSISFHPSGDAQVEDSGDYVAVNLELMTKGALVKVSYDMALVDMTTGVRWFGAKSEKAELDTRCANSFCRWCLSRFIRRDKLEASPYLHDDRVVIECTLTVIKGSEKGRG</sequence>
<dbReference type="InterPro" id="IPR008974">
    <property type="entry name" value="TRAF-like"/>
</dbReference>
<dbReference type="OrthoDB" id="6359816at2759"/>
<dbReference type="InterPro" id="IPR002083">
    <property type="entry name" value="MATH/TRAF_dom"/>
</dbReference>
<dbReference type="GO" id="GO:0016567">
    <property type="term" value="P:protein ubiquitination"/>
    <property type="evidence" value="ECO:0007669"/>
    <property type="project" value="InterPro"/>
</dbReference>
<name>A0A5J9W417_9POAL</name>
<dbReference type="Gene3D" id="1.25.40.420">
    <property type="match status" value="1"/>
</dbReference>
<dbReference type="AlphaFoldDB" id="A0A5J9W417"/>
<proteinExistence type="inferred from homology"/>
<evidence type="ECO:0000256" key="1">
    <source>
        <dbReference type="ARBA" id="ARBA00004906"/>
    </source>
</evidence>
<dbReference type="PANTHER" id="PTHR26379:SF474">
    <property type="entry name" value="OS08G0228200 PROTEIN"/>
    <property type="match status" value="1"/>
</dbReference>
<accession>A0A5J9W417</accession>
<evidence type="ECO:0000313" key="4">
    <source>
        <dbReference type="EMBL" id="TVU42676.1"/>
    </source>
</evidence>
<evidence type="ECO:0000259" key="3">
    <source>
        <dbReference type="PROSITE" id="PS50144"/>
    </source>
</evidence>
<dbReference type="Gene3D" id="2.60.210.10">
    <property type="entry name" value="Apoptosis, Tumor Necrosis Factor Receptor Associated Protein 2, Chain A"/>
    <property type="match status" value="1"/>
</dbReference>
<reference evidence="4 5" key="1">
    <citation type="journal article" date="2019" name="Sci. Rep.">
        <title>A high-quality genome of Eragrostis curvula grass provides insights into Poaceae evolution and supports new strategies to enhance forage quality.</title>
        <authorList>
            <person name="Carballo J."/>
            <person name="Santos B.A.C.M."/>
            <person name="Zappacosta D."/>
            <person name="Garbus I."/>
            <person name="Selva J.P."/>
            <person name="Gallo C.A."/>
            <person name="Diaz A."/>
            <person name="Albertini E."/>
            <person name="Caccamo M."/>
            <person name="Echenique V."/>
        </authorList>
    </citation>
    <scope>NUCLEOTIDE SEQUENCE [LARGE SCALE GENOMIC DNA]</scope>
    <source>
        <strain evidence="5">cv. Victoria</strain>
        <tissue evidence="4">Leaf</tissue>
    </source>
</reference>
<dbReference type="InterPro" id="IPR045005">
    <property type="entry name" value="BPM1-6"/>
</dbReference>
<dbReference type="Proteomes" id="UP000324897">
    <property type="component" value="Unassembled WGS sequence"/>
</dbReference>
<comment type="caution">
    <text evidence="4">The sequence shown here is derived from an EMBL/GenBank/DDBJ whole genome shotgun (WGS) entry which is preliminary data.</text>
</comment>
<organism evidence="4 5">
    <name type="scientific">Eragrostis curvula</name>
    <name type="common">weeping love grass</name>
    <dbReference type="NCBI Taxonomy" id="38414"/>
    <lineage>
        <taxon>Eukaryota</taxon>
        <taxon>Viridiplantae</taxon>
        <taxon>Streptophyta</taxon>
        <taxon>Embryophyta</taxon>
        <taxon>Tracheophyta</taxon>
        <taxon>Spermatophyta</taxon>
        <taxon>Magnoliopsida</taxon>
        <taxon>Liliopsida</taxon>
        <taxon>Poales</taxon>
        <taxon>Poaceae</taxon>
        <taxon>PACMAD clade</taxon>
        <taxon>Chloridoideae</taxon>
        <taxon>Eragrostideae</taxon>
        <taxon>Eragrostidinae</taxon>
        <taxon>Eragrostis</taxon>
    </lineage>
</organism>
<dbReference type="InterPro" id="IPR056423">
    <property type="entry name" value="BACK_BPM_SPOP"/>
</dbReference>
<dbReference type="Pfam" id="PF22486">
    <property type="entry name" value="MATH_2"/>
    <property type="match status" value="1"/>
</dbReference>
<gene>
    <name evidence="4" type="ORF">EJB05_09096</name>
</gene>
<evidence type="ECO:0000313" key="5">
    <source>
        <dbReference type="Proteomes" id="UP000324897"/>
    </source>
</evidence>
<dbReference type="Gramene" id="TVU42676">
    <property type="protein sequence ID" value="TVU42676"/>
    <property type="gene ID" value="EJB05_09096"/>
</dbReference>
<dbReference type="PANTHER" id="PTHR26379">
    <property type="entry name" value="BTB/POZ AND MATH DOMAIN-CONTAINING PROTEIN 1"/>
    <property type="match status" value="1"/>
</dbReference>
<comment type="similarity">
    <text evidence="2">Belongs to the Tdpoz family.</text>
</comment>
<dbReference type="PROSITE" id="PS50144">
    <property type="entry name" value="MATH"/>
    <property type="match status" value="1"/>
</dbReference>
<feature type="domain" description="MATH" evidence="3">
    <location>
        <begin position="300"/>
        <end position="433"/>
    </location>
</feature>
<evidence type="ECO:0000256" key="2">
    <source>
        <dbReference type="ARBA" id="ARBA00010846"/>
    </source>
</evidence>
<dbReference type="EMBL" id="RWGY01000005">
    <property type="protein sequence ID" value="TVU42676.1"/>
    <property type="molecule type" value="Genomic_DNA"/>
</dbReference>
<dbReference type="SUPFAM" id="SSF49599">
    <property type="entry name" value="TRAF domain-like"/>
    <property type="match status" value="1"/>
</dbReference>
<dbReference type="Pfam" id="PF24570">
    <property type="entry name" value="BACK_BPM_SPOP"/>
    <property type="match status" value="1"/>
</dbReference>
<keyword evidence="5" id="KW-1185">Reference proteome</keyword>